<dbReference type="PANTHER" id="PTHR27005:SF162">
    <property type="entry name" value="OS11G0691500 PROTEIN"/>
    <property type="match status" value="1"/>
</dbReference>
<feature type="domain" description="Protein kinase" evidence="4">
    <location>
        <begin position="271"/>
        <end position="425"/>
    </location>
</feature>
<dbReference type="InterPro" id="IPR017441">
    <property type="entry name" value="Protein_kinase_ATP_BS"/>
</dbReference>
<dbReference type="EMBL" id="BQKI01000078">
    <property type="protein sequence ID" value="GJN25849.1"/>
    <property type="molecule type" value="Genomic_DNA"/>
</dbReference>
<dbReference type="GO" id="GO:0005524">
    <property type="term" value="F:ATP binding"/>
    <property type="evidence" value="ECO:0007669"/>
    <property type="project" value="UniProtKB-UniRule"/>
</dbReference>
<dbReference type="PROSITE" id="PS50011">
    <property type="entry name" value="PROTEIN_KINASE_DOM"/>
    <property type="match status" value="1"/>
</dbReference>
<dbReference type="InterPro" id="IPR045274">
    <property type="entry name" value="WAK-like"/>
</dbReference>
<sequence length="425" mass="47058">MQATSKSSASLLVAGEIRLFSPVAYICNDDPANSNHQSSGELNWTFTLTNSSFLISPTHNVFMAIGCGTLAFVDGREDESFFTGCITTCKSLHDAAQDGDECTGLGCCQTGIPGNLSTISIYWSVDKNDSLTNPTWSPCSYAFVSEKGWYKFKRRDLTRVGNKSFTDRVGDRTIPMVLDWALRNDGSCQPPAEDGKSSAKPTPSACASANSYCVNATQRHATFVAVVLACLAIVLLQRREHRKRFSKNGGDILKDVGIVIFNEGELKKITNGYKKNIGEGSFGKVYQGTINGTQVAVKCSNSKGEALPLEEFRNEIIFQFRINHENVVRLVGCCLETTVPMLVFEFVPNGSLFDRLHVNRHQVEGNGRKMYDTDILMNDGNAQSSQVYIECLDKIGELAVRCLKEVDVDERPTMERWWRSLRKSS</sequence>
<keyword evidence="6" id="KW-1185">Reference proteome</keyword>
<comment type="caution">
    <text evidence="5">The sequence shown here is derived from an EMBL/GenBank/DDBJ whole genome shotgun (WGS) entry which is preliminary data.</text>
</comment>
<dbReference type="PROSITE" id="PS00107">
    <property type="entry name" value="PROTEIN_KINASE_ATP"/>
    <property type="match status" value="1"/>
</dbReference>
<evidence type="ECO:0000313" key="5">
    <source>
        <dbReference type="EMBL" id="GJN25849.1"/>
    </source>
</evidence>
<evidence type="ECO:0000256" key="2">
    <source>
        <dbReference type="ARBA" id="ARBA00022840"/>
    </source>
</evidence>
<dbReference type="SUPFAM" id="SSF56112">
    <property type="entry name" value="Protein kinase-like (PK-like)"/>
    <property type="match status" value="1"/>
</dbReference>
<organism evidence="5 6">
    <name type="scientific">Eleusine coracana subsp. coracana</name>
    <dbReference type="NCBI Taxonomy" id="191504"/>
    <lineage>
        <taxon>Eukaryota</taxon>
        <taxon>Viridiplantae</taxon>
        <taxon>Streptophyta</taxon>
        <taxon>Embryophyta</taxon>
        <taxon>Tracheophyta</taxon>
        <taxon>Spermatophyta</taxon>
        <taxon>Magnoliopsida</taxon>
        <taxon>Liliopsida</taxon>
        <taxon>Poales</taxon>
        <taxon>Poaceae</taxon>
        <taxon>PACMAD clade</taxon>
        <taxon>Chloridoideae</taxon>
        <taxon>Cynodonteae</taxon>
        <taxon>Eleusininae</taxon>
        <taxon>Eleusine</taxon>
    </lineage>
</organism>
<reference evidence="5" key="1">
    <citation type="journal article" date="2018" name="DNA Res.">
        <title>Multiple hybrid de novo genome assembly of finger millet, an orphan allotetraploid crop.</title>
        <authorList>
            <person name="Hatakeyama M."/>
            <person name="Aluri S."/>
            <person name="Balachadran M.T."/>
            <person name="Sivarajan S.R."/>
            <person name="Patrignani A."/>
            <person name="Gruter S."/>
            <person name="Poveda L."/>
            <person name="Shimizu-Inatsugi R."/>
            <person name="Baeten J."/>
            <person name="Francoijs K.J."/>
            <person name="Nataraja K.N."/>
            <person name="Reddy Y.A.N."/>
            <person name="Phadnis S."/>
            <person name="Ravikumar R.L."/>
            <person name="Schlapbach R."/>
            <person name="Sreeman S.M."/>
            <person name="Shimizu K.K."/>
        </authorList>
    </citation>
    <scope>NUCLEOTIDE SEQUENCE</scope>
</reference>
<dbReference type="InterPro" id="IPR011009">
    <property type="entry name" value="Kinase-like_dom_sf"/>
</dbReference>
<dbReference type="Pfam" id="PF07714">
    <property type="entry name" value="PK_Tyr_Ser-Thr"/>
    <property type="match status" value="1"/>
</dbReference>
<dbReference type="AlphaFoldDB" id="A0AAV5ETL4"/>
<name>A0AAV5ETL4_ELECO</name>
<keyword evidence="2 3" id="KW-0067">ATP-binding</keyword>
<accession>A0AAV5ETL4</accession>
<proteinExistence type="predicted"/>
<evidence type="ECO:0000259" key="4">
    <source>
        <dbReference type="PROSITE" id="PS50011"/>
    </source>
</evidence>
<dbReference type="Proteomes" id="UP001054889">
    <property type="component" value="Unassembled WGS sequence"/>
</dbReference>
<feature type="binding site" evidence="3">
    <location>
        <position position="298"/>
    </location>
    <ligand>
        <name>ATP</name>
        <dbReference type="ChEBI" id="CHEBI:30616"/>
    </ligand>
</feature>
<reference evidence="5" key="2">
    <citation type="submission" date="2021-12" db="EMBL/GenBank/DDBJ databases">
        <title>Resequencing data analysis of finger millet.</title>
        <authorList>
            <person name="Hatakeyama M."/>
            <person name="Aluri S."/>
            <person name="Balachadran M.T."/>
            <person name="Sivarajan S.R."/>
            <person name="Poveda L."/>
            <person name="Shimizu-Inatsugi R."/>
            <person name="Schlapbach R."/>
            <person name="Sreeman S.M."/>
            <person name="Shimizu K.K."/>
        </authorList>
    </citation>
    <scope>NUCLEOTIDE SEQUENCE</scope>
</reference>
<dbReference type="InterPro" id="IPR001245">
    <property type="entry name" value="Ser-Thr/Tyr_kinase_cat_dom"/>
</dbReference>
<dbReference type="Gene3D" id="1.10.510.10">
    <property type="entry name" value="Transferase(Phosphotransferase) domain 1"/>
    <property type="match status" value="1"/>
</dbReference>
<dbReference type="GO" id="GO:0004674">
    <property type="term" value="F:protein serine/threonine kinase activity"/>
    <property type="evidence" value="ECO:0007669"/>
    <property type="project" value="TreeGrafter"/>
</dbReference>
<evidence type="ECO:0000256" key="1">
    <source>
        <dbReference type="ARBA" id="ARBA00022741"/>
    </source>
</evidence>
<keyword evidence="1 3" id="KW-0547">Nucleotide-binding</keyword>
<dbReference type="GO" id="GO:0007166">
    <property type="term" value="P:cell surface receptor signaling pathway"/>
    <property type="evidence" value="ECO:0007669"/>
    <property type="project" value="InterPro"/>
</dbReference>
<dbReference type="PANTHER" id="PTHR27005">
    <property type="entry name" value="WALL-ASSOCIATED RECEPTOR KINASE-LIKE 21"/>
    <property type="match status" value="1"/>
</dbReference>
<gene>
    <name evidence="5" type="primary">gb13734</name>
    <name evidence="5" type="ORF">PR202_gb13734</name>
</gene>
<dbReference type="GO" id="GO:0005886">
    <property type="term" value="C:plasma membrane"/>
    <property type="evidence" value="ECO:0007669"/>
    <property type="project" value="TreeGrafter"/>
</dbReference>
<dbReference type="InterPro" id="IPR000719">
    <property type="entry name" value="Prot_kinase_dom"/>
</dbReference>
<evidence type="ECO:0000256" key="3">
    <source>
        <dbReference type="PROSITE-ProRule" id="PRU10141"/>
    </source>
</evidence>
<evidence type="ECO:0000313" key="6">
    <source>
        <dbReference type="Proteomes" id="UP001054889"/>
    </source>
</evidence>
<protein>
    <recommendedName>
        <fullName evidence="4">Protein kinase domain-containing protein</fullName>
    </recommendedName>
</protein>